<dbReference type="GO" id="GO:0006183">
    <property type="term" value="P:GTP biosynthetic process"/>
    <property type="evidence" value="ECO:0007669"/>
    <property type="project" value="TreeGrafter"/>
</dbReference>
<dbReference type="PANTHER" id="PTHR11911">
    <property type="entry name" value="INOSINE-5-MONOPHOSPHATE DEHYDROGENASE RELATED"/>
    <property type="match status" value="1"/>
</dbReference>
<comment type="catalytic activity">
    <reaction evidence="8">
        <text>IMP + NAD(+) + H2O = XMP + NADH + H(+)</text>
        <dbReference type="Rhea" id="RHEA:11708"/>
        <dbReference type="ChEBI" id="CHEBI:15377"/>
        <dbReference type="ChEBI" id="CHEBI:15378"/>
        <dbReference type="ChEBI" id="CHEBI:57464"/>
        <dbReference type="ChEBI" id="CHEBI:57540"/>
        <dbReference type="ChEBI" id="CHEBI:57945"/>
        <dbReference type="ChEBI" id="CHEBI:58053"/>
        <dbReference type="EC" id="1.1.1.205"/>
    </reaction>
</comment>
<dbReference type="PANTHER" id="PTHR11911:SF111">
    <property type="entry name" value="INOSINE-5'-MONOPHOSPHATE DEHYDROGENASE"/>
    <property type="match status" value="1"/>
</dbReference>
<feature type="domain" description="IMP dehydrogenase/GMP reductase" evidence="9">
    <location>
        <begin position="1"/>
        <end position="257"/>
    </location>
</feature>
<evidence type="ECO:0000313" key="10">
    <source>
        <dbReference type="EMBL" id="GAG17216.1"/>
    </source>
</evidence>
<evidence type="ECO:0000256" key="3">
    <source>
        <dbReference type="ARBA" id="ARBA00022749"/>
    </source>
</evidence>
<dbReference type="EMBL" id="BARS01035320">
    <property type="protein sequence ID" value="GAG17216.1"/>
    <property type="molecule type" value="Genomic_DNA"/>
</dbReference>
<proteinExistence type="inferred from homology"/>
<dbReference type="FunFam" id="3.20.20.70:FF:000424">
    <property type="entry name" value="Inosine-5'-monophosphate dehydrogenase 2"/>
    <property type="match status" value="1"/>
</dbReference>
<dbReference type="InterPro" id="IPR015875">
    <property type="entry name" value="IMP_DH/GMP_Rdtase_CS"/>
</dbReference>
<sequence length="258" mass="27122">PQASKDEFGRLRVGAAVGVAAETLERAKALIEAKLDVLVVDTAHGHSKRVMDTIKMLKKEFPKQELVAGNIGTTEAAKELVELGVDAVKVGVGPGSICTTRVVTGAGIPQITAIADVYKVAEAKNIPIIADGGVKFSGDITKAIVAGASSVMLGNVLAGTEESPGEAVIYQGRSYKTYRGMGSIEAMKEGSRDRYFQDLTSSEAKIAPEGIEGRVPFKGSAAHIIQMMVEGLKAGMGYAGCKTIQELKRKAKFIKITG</sequence>
<comment type="caution">
    <text evidence="10">The sequence shown here is derived from an EMBL/GenBank/DDBJ whole genome shotgun (WGS) entry which is preliminary data.</text>
</comment>
<dbReference type="GO" id="GO:0006177">
    <property type="term" value="P:GMP biosynthetic process"/>
    <property type="evidence" value="ECO:0007669"/>
    <property type="project" value="UniProtKB-KW"/>
</dbReference>
<organism evidence="10">
    <name type="scientific">marine sediment metagenome</name>
    <dbReference type="NCBI Taxonomy" id="412755"/>
    <lineage>
        <taxon>unclassified sequences</taxon>
        <taxon>metagenomes</taxon>
        <taxon>ecological metagenomes</taxon>
    </lineage>
</organism>
<keyword evidence="3" id="KW-0332">GMP biosynthesis</keyword>
<evidence type="ECO:0000256" key="6">
    <source>
        <dbReference type="ARBA" id="ARBA00023002"/>
    </source>
</evidence>
<accession>X0WWT4</accession>
<dbReference type="AlphaFoldDB" id="X0WWT4"/>
<dbReference type="SMART" id="SM01240">
    <property type="entry name" value="IMPDH"/>
    <property type="match status" value="1"/>
</dbReference>
<evidence type="ECO:0000256" key="1">
    <source>
        <dbReference type="ARBA" id="ARBA00001958"/>
    </source>
</evidence>
<protein>
    <recommendedName>
        <fullName evidence="9">IMP dehydrogenase/GMP reductase domain-containing protein</fullName>
    </recommendedName>
</protein>
<reference evidence="10" key="1">
    <citation type="journal article" date="2014" name="Front. Microbiol.">
        <title>High frequency of phylogenetically diverse reductive dehalogenase-homologous genes in deep subseafloor sedimentary metagenomes.</title>
        <authorList>
            <person name="Kawai M."/>
            <person name="Futagami T."/>
            <person name="Toyoda A."/>
            <person name="Takaki Y."/>
            <person name="Nishi S."/>
            <person name="Hori S."/>
            <person name="Arai W."/>
            <person name="Tsubouchi T."/>
            <person name="Morono Y."/>
            <person name="Uchiyama I."/>
            <person name="Ito T."/>
            <person name="Fujiyama A."/>
            <person name="Inagaki F."/>
            <person name="Takami H."/>
        </authorList>
    </citation>
    <scope>NUCLEOTIDE SEQUENCE</scope>
    <source>
        <strain evidence="10">Expedition CK06-06</strain>
    </source>
</reference>
<dbReference type="Pfam" id="PF00478">
    <property type="entry name" value="IMPDH"/>
    <property type="match status" value="1"/>
</dbReference>
<dbReference type="PROSITE" id="PS00487">
    <property type="entry name" value="IMP_DH_GMP_RED"/>
    <property type="match status" value="1"/>
</dbReference>
<dbReference type="InterPro" id="IPR005990">
    <property type="entry name" value="IMP_DH"/>
</dbReference>
<evidence type="ECO:0000256" key="2">
    <source>
        <dbReference type="ARBA" id="ARBA00005502"/>
    </source>
</evidence>
<dbReference type="InterPro" id="IPR001093">
    <property type="entry name" value="IMP_DH_GMPRt"/>
</dbReference>
<comment type="cofactor">
    <cofactor evidence="1">
        <name>K(+)</name>
        <dbReference type="ChEBI" id="CHEBI:29103"/>
    </cofactor>
</comment>
<keyword evidence="7" id="KW-0520">NAD</keyword>
<keyword evidence="5" id="KW-0630">Potassium</keyword>
<keyword evidence="4" id="KW-0658">Purine biosynthesis</keyword>
<evidence type="ECO:0000256" key="4">
    <source>
        <dbReference type="ARBA" id="ARBA00022755"/>
    </source>
</evidence>
<evidence type="ECO:0000256" key="7">
    <source>
        <dbReference type="ARBA" id="ARBA00023027"/>
    </source>
</evidence>
<keyword evidence="6" id="KW-0560">Oxidoreductase</keyword>
<evidence type="ECO:0000259" key="9">
    <source>
        <dbReference type="Pfam" id="PF00478"/>
    </source>
</evidence>
<dbReference type="GO" id="GO:0003938">
    <property type="term" value="F:IMP dehydrogenase activity"/>
    <property type="evidence" value="ECO:0007669"/>
    <property type="project" value="UniProtKB-EC"/>
</dbReference>
<dbReference type="Gene3D" id="3.20.20.70">
    <property type="entry name" value="Aldolase class I"/>
    <property type="match status" value="1"/>
</dbReference>
<feature type="non-terminal residue" evidence="10">
    <location>
        <position position="1"/>
    </location>
</feature>
<dbReference type="SUPFAM" id="SSF51412">
    <property type="entry name" value="Inosine monophosphate dehydrogenase (IMPDH)"/>
    <property type="match status" value="1"/>
</dbReference>
<evidence type="ECO:0000256" key="5">
    <source>
        <dbReference type="ARBA" id="ARBA00022958"/>
    </source>
</evidence>
<evidence type="ECO:0000256" key="8">
    <source>
        <dbReference type="ARBA" id="ARBA00048028"/>
    </source>
</evidence>
<dbReference type="CDD" id="cd00381">
    <property type="entry name" value="IMPDH"/>
    <property type="match status" value="1"/>
</dbReference>
<name>X0WWT4_9ZZZZ</name>
<dbReference type="InterPro" id="IPR013785">
    <property type="entry name" value="Aldolase_TIM"/>
</dbReference>
<gene>
    <name evidence="10" type="ORF">S01H1_54433</name>
</gene>
<comment type="similarity">
    <text evidence="2">Belongs to the IMPDH/GMPR family.</text>
</comment>
<feature type="non-terminal residue" evidence="10">
    <location>
        <position position="258"/>
    </location>
</feature>